<dbReference type="InterPro" id="IPR053925">
    <property type="entry name" value="RecX_HTH_3rd"/>
</dbReference>
<gene>
    <name evidence="5" type="primary">recX</name>
    <name evidence="8" type="ORF">ZMTM_06130</name>
</gene>
<comment type="similarity">
    <text evidence="2 5">Belongs to the RecX family.</text>
</comment>
<evidence type="ECO:0000256" key="2">
    <source>
        <dbReference type="ARBA" id="ARBA00009695"/>
    </source>
</evidence>
<dbReference type="Gene3D" id="1.10.10.10">
    <property type="entry name" value="Winged helix-like DNA-binding domain superfamily/Winged helix DNA-binding domain"/>
    <property type="match status" value="3"/>
</dbReference>
<dbReference type="HAMAP" id="MF_01114">
    <property type="entry name" value="RecX"/>
    <property type="match status" value="1"/>
</dbReference>
<dbReference type="InterPro" id="IPR053924">
    <property type="entry name" value="RecX_HTH_2nd"/>
</dbReference>
<reference evidence="8" key="1">
    <citation type="journal article" date="2021" name="Arch. Microbiol.">
        <title>Methyloradius palustris gen. nov., sp. nov., a methanol-oxidizing bacterium isolated from snow.</title>
        <authorList>
            <person name="Miyadera T."/>
            <person name="Kojima H."/>
            <person name="Fukui M."/>
        </authorList>
    </citation>
    <scope>NUCLEOTIDE SEQUENCE</scope>
    <source>
        <strain evidence="8">Zm11</strain>
    </source>
</reference>
<dbReference type="Pfam" id="PF21981">
    <property type="entry name" value="RecX_HTH3"/>
    <property type="match status" value="1"/>
</dbReference>
<evidence type="ECO:0000313" key="9">
    <source>
        <dbReference type="Proteomes" id="UP000826722"/>
    </source>
</evidence>
<dbReference type="RefSeq" id="WP_221764898.1">
    <property type="nucleotide sequence ID" value="NZ_AP024110.1"/>
</dbReference>
<dbReference type="EMBL" id="AP024110">
    <property type="protein sequence ID" value="BCM24354.1"/>
    <property type="molecule type" value="Genomic_DNA"/>
</dbReference>
<comment type="function">
    <text evidence="5">Modulates RecA activity.</text>
</comment>
<feature type="domain" description="RecX third three-helical" evidence="7">
    <location>
        <begin position="119"/>
        <end position="162"/>
    </location>
</feature>
<dbReference type="GO" id="GO:0005737">
    <property type="term" value="C:cytoplasm"/>
    <property type="evidence" value="ECO:0007669"/>
    <property type="project" value="UniProtKB-SubCell"/>
</dbReference>
<proteinExistence type="inferred from homology"/>
<protein>
    <recommendedName>
        <fullName evidence="3 5">Regulatory protein RecX</fullName>
    </recommendedName>
</protein>
<evidence type="ECO:0000256" key="3">
    <source>
        <dbReference type="ARBA" id="ARBA00018111"/>
    </source>
</evidence>
<comment type="subcellular location">
    <subcellularLocation>
        <location evidence="1 5">Cytoplasm</location>
    </subcellularLocation>
</comment>
<feature type="domain" description="RecX second three-helical" evidence="6">
    <location>
        <begin position="73"/>
        <end position="112"/>
    </location>
</feature>
<dbReference type="InterPro" id="IPR036388">
    <property type="entry name" value="WH-like_DNA-bd_sf"/>
</dbReference>
<dbReference type="AlphaFoldDB" id="A0A8D5GD18"/>
<dbReference type="KEGG" id="mpau:ZMTM_06130"/>
<dbReference type="InterPro" id="IPR003783">
    <property type="entry name" value="Regulatory_RecX"/>
</dbReference>
<accession>A0A8D5GD18</accession>
<sequence length="178" mass="20870">MTTPTKKSRRTKPSLREKAMGYLAMREYSYKELKQKLRAYLPVTEEDVEPDLEAHYEAVNVLLDDFKARGWLSEERYTEQIVHARQRKFGSVRIANELREHGIGEELVDKAMAEVKTNDLANALVIYRKKYDAPPNSREEWAKQARFLQSRGFGFDIIKKVVIYKASNRNIEDQEIEE</sequence>
<dbReference type="GO" id="GO:0006282">
    <property type="term" value="P:regulation of DNA repair"/>
    <property type="evidence" value="ECO:0007669"/>
    <property type="project" value="UniProtKB-UniRule"/>
</dbReference>
<dbReference type="PANTHER" id="PTHR33602">
    <property type="entry name" value="REGULATORY PROTEIN RECX FAMILY PROTEIN"/>
    <property type="match status" value="1"/>
</dbReference>
<keyword evidence="4 5" id="KW-0963">Cytoplasm</keyword>
<evidence type="ECO:0000313" key="8">
    <source>
        <dbReference type="EMBL" id="BCM24354.1"/>
    </source>
</evidence>
<dbReference type="Pfam" id="PF02631">
    <property type="entry name" value="RecX_HTH2"/>
    <property type="match status" value="1"/>
</dbReference>
<dbReference type="Proteomes" id="UP000826722">
    <property type="component" value="Chromosome"/>
</dbReference>
<dbReference type="PANTHER" id="PTHR33602:SF1">
    <property type="entry name" value="REGULATORY PROTEIN RECX FAMILY PROTEIN"/>
    <property type="match status" value="1"/>
</dbReference>
<evidence type="ECO:0000256" key="4">
    <source>
        <dbReference type="ARBA" id="ARBA00022490"/>
    </source>
</evidence>
<evidence type="ECO:0000259" key="6">
    <source>
        <dbReference type="Pfam" id="PF02631"/>
    </source>
</evidence>
<organism evidence="8 9">
    <name type="scientific">Methyloradius palustris</name>
    <dbReference type="NCBI Taxonomy" id="2778876"/>
    <lineage>
        <taxon>Bacteria</taxon>
        <taxon>Pseudomonadati</taxon>
        <taxon>Pseudomonadota</taxon>
        <taxon>Betaproteobacteria</taxon>
        <taxon>Nitrosomonadales</taxon>
        <taxon>Methylophilaceae</taxon>
        <taxon>Methyloradius</taxon>
    </lineage>
</organism>
<evidence type="ECO:0000259" key="7">
    <source>
        <dbReference type="Pfam" id="PF21981"/>
    </source>
</evidence>
<evidence type="ECO:0000256" key="5">
    <source>
        <dbReference type="HAMAP-Rule" id="MF_01114"/>
    </source>
</evidence>
<keyword evidence="9" id="KW-1185">Reference proteome</keyword>
<name>A0A8D5GD18_9PROT</name>
<evidence type="ECO:0000256" key="1">
    <source>
        <dbReference type="ARBA" id="ARBA00004496"/>
    </source>
</evidence>